<feature type="region of interest" description="Disordered" evidence="1">
    <location>
        <begin position="35"/>
        <end position="70"/>
    </location>
</feature>
<gene>
    <name evidence="3" type="ORF">HF320_07715</name>
</gene>
<keyword evidence="2" id="KW-0472">Membrane</keyword>
<keyword evidence="2" id="KW-0812">Transmembrane</keyword>
<sequence length="157" mass="17105">MRSTPCSALRAQPCACASFPARPRLRLRRLLVSKPGKQTSKAPKPRLTIESQDEAKAGAPASQTANGSAPVDDEIDFHEAAGFIRGLGMLMWRYARSHPHTVLYGFIGFVLAALILILGLWNTIVIAVFVFVGATLGQVRDGDNAIVNFFGKLFDRH</sequence>
<evidence type="ECO:0000313" key="4">
    <source>
        <dbReference type="Proteomes" id="UP000546970"/>
    </source>
</evidence>
<name>A0A7X9UCX6_9ACTN</name>
<accession>A0A7X9UCX6</accession>
<proteinExistence type="predicted"/>
<dbReference type="EMBL" id="JABBCP010000007">
    <property type="protein sequence ID" value="NMF56211.1"/>
    <property type="molecule type" value="Genomic_DNA"/>
</dbReference>
<feature type="transmembrane region" description="Helical" evidence="2">
    <location>
        <begin position="101"/>
        <end position="134"/>
    </location>
</feature>
<protein>
    <submittedName>
        <fullName evidence="3">DUF2273 domain-containing protein</fullName>
    </submittedName>
</protein>
<dbReference type="Proteomes" id="UP000546970">
    <property type="component" value="Unassembled WGS sequence"/>
</dbReference>
<dbReference type="Pfam" id="PF10031">
    <property type="entry name" value="DUF2273"/>
    <property type="match status" value="1"/>
</dbReference>
<evidence type="ECO:0000256" key="1">
    <source>
        <dbReference type="SAM" id="MobiDB-lite"/>
    </source>
</evidence>
<keyword evidence="4" id="KW-1185">Reference proteome</keyword>
<comment type="caution">
    <text evidence="3">The sequence shown here is derived from an EMBL/GenBank/DDBJ whole genome shotgun (WGS) entry which is preliminary data.</text>
</comment>
<reference evidence="3 4" key="1">
    <citation type="submission" date="2020-04" db="EMBL/GenBank/DDBJ databases">
        <title>Collinsella sp. KGMB02528 nov., an anaerobic actinobacterium isolated from human feces.</title>
        <authorList>
            <person name="Han K.-I."/>
            <person name="Eom M.K."/>
            <person name="Kim J.-S."/>
            <person name="Lee K.C."/>
            <person name="Suh M.K."/>
            <person name="Park S.-H."/>
            <person name="Lee J.H."/>
            <person name="Kang S.W."/>
            <person name="Park J.-E."/>
            <person name="Oh B.S."/>
            <person name="Yu S.Y."/>
            <person name="Choi S.-H."/>
            <person name="Lee D.H."/>
            <person name="Yoon H."/>
            <person name="Kim B.-Y."/>
            <person name="Lee J.H."/>
            <person name="Lee J.-S."/>
        </authorList>
    </citation>
    <scope>NUCLEOTIDE SEQUENCE [LARGE SCALE GENOMIC DNA]</scope>
    <source>
        <strain evidence="3 4">KGMB02528</strain>
    </source>
</reference>
<dbReference type="InterPro" id="IPR018730">
    <property type="entry name" value="DUF2273"/>
</dbReference>
<evidence type="ECO:0000313" key="3">
    <source>
        <dbReference type="EMBL" id="NMF56211.1"/>
    </source>
</evidence>
<evidence type="ECO:0000256" key="2">
    <source>
        <dbReference type="SAM" id="Phobius"/>
    </source>
</evidence>
<keyword evidence="2" id="KW-1133">Transmembrane helix</keyword>
<organism evidence="3 4">
    <name type="scientific">Collinsella acetigenes</name>
    <dbReference type="NCBI Taxonomy" id="2713419"/>
    <lineage>
        <taxon>Bacteria</taxon>
        <taxon>Bacillati</taxon>
        <taxon>Actinomycetota</taxon>
        <taxon>Coriobacteriia</taxon>
        <taxon>Coriobacteriales</taxon>
        <taxon>Coriobacteriaceae</taxon>
        <taxon>Collinsella</taxon>
    </lineage>
</organism>
<dbReference type="AlphaFoldDB" id="A0A7X9UCX6"/>